<accession>A0A8B8C5X8</accession>
<dbReference type="OrthoDB" id="6157543at2759"/>
<dbReference type="Pfam" id="PF13519">
    <property type="entry name" value="VWA_2"/>
    <property type="match status" value="1"/>
</dbReference>
<dbReference type="KEGG" id="cvn:111116414"/>
<proteinExistence type="predicted"/>
<organism evidence="2 3">
    <name type="scientific">Crassostrea virginica</name>
    <name type="common">Eastern oyster</name>
    <dbReference type="NCBI Taxonomy" id="6565"/>
    <lineage>
        <taxon>Eukaryota</taxon>
        <taxon>Metazoa</taxon>
        <taxon>Spiralia</taxon>
        <taxon>Lophotrochozoa</taxon>
        <taxon>Mollusca</taxon>
        <taxon>Bivalvia</taxon>
        <taxon>Autobranchia</taxon>
        <taxon>Pteriomorphia</taxon>
        <taxon>Ostreida</taxon>
        <taxon>Ostreoidea</taxon>
        <taxon>Ostreidae</taxon>
        <taxon>Crassostrea</taxon>
    </lineage>
</organism>
<dbReference type="AlphaFoldDB" id="A0A8B8C5X8"/>
<feature type="domain" description="VWFA" evidence="1">
    <location>
        <begin position="35"/>
        <end position="160"/>
    </location>
</feature>
<dbReference type="RefSeq" id="XP_022311113.1">
    <property type="nucleotide sequence ID" value="XM_022455405.1"/>
</dbReference>
<dbReference type="PROSITE" id="PS50234">
    <property type="entry name" value="VWFA"/>
    <property type="match status" value="1"/>
</dbReference>
<evidence type="ECO:0000259" key="1">
    <source>
        <dbReference type="PROSITE" id="PS50234"/>
    </source>
</evidence>
<dbReference type="Gene3D" id="3.40.50.410">
    <property type="entry name" value="von Willebrand factor, type A domain"/>
    <property type="match status" value="1"/>
</dbReference>
<dbReference type="InterPro" id="IPR036465">
    <property type="entry name" value="vWFA_dom_sf"/>
</dbReference>
<evidence type="ECO:0000313" key="3">
    <source>
        <dbReference type="RefSeq" id="XP_022311113.1"/>
    </source>
</evidence>
<gene>
    <name evidence="3" type="primary">LOC111116414</name>
</gene>
<dbReference type="SUPFAM" id="SSF53300">
    <property type="entry name" value="vWA-like"/>
    <property type="match status" value="1"/>
</dbReference>
<protein>
    <submittedName>
        <fullName evidence="3">Uncharacterized protein LOC111116414</fullName>
    </submittedName>
</protein>
<dbReference type="GeneID" id="111116414"/>
<dbReference type="InterPro" id="IPR002035">
    <property type="entry name" value="VWF_A"/>
</dbReference>
<keyword evidence="2" id="KW-1185">Reference proteome</keyword>
<reference evidence="3" key="1">
    <citation type="submission" date="2025-08" db="UniProtKB">
        <authorList>
            <consortium name="RefSeq"/>
        </authorList>
    </citation>
    <scope>IDENTIFICATION</scope>
    <source>
        <tissue evidence="3">Whole sample</tissue>
    </source>
</reference>
<dbReference type="Proteomes" id="UP000694844">
    <property type="component" value="Chromosome 10"/>
</dbReference>
<name>A0A8B8C5X8_CRAVI</name>
<evidence type="ECO:0000313" key="2">
    <source>
        <dbReference type="Proteomes" id="UP000694844"/>
    </source>
</evidence>
<sequence>MEDVTSNVEVMWLDQAKYEARKHISLRYQKGSGTCVLFILDTSESMQGEGIAGLKRGMTDMLDEFSRHPELDENVAVIVFGRETKFLHYYSNDYPAIKQNIEHLECAGPSPLTAAFLLSLGGLFNGSAHTQIVGDFHLAPRIVLFTDGRLTDFTNDNAKEEDSEHFLNESILRPLFTIVHQIGKLRPIYCFPVGENPNYAEVPPSTAAAAAPATAAPVSPDGPGSGGGAAYFGRAPPAATAASAVEPGCCCLRSLAGAPRFATAPVTARGPSPVDPGE</sequence>
<dbReference type="CDD" id="cd00198">
    <property type="entry name" value="vWFA"/>
    <property type="match status" value="1"/>
</dbReference>